<feature type="transmembrane region" description="Helical" evidence="1">
    <location>
        <begin position="70"/>
        <end position="92"/>
    </location>
</feature>
<keyword evidence="2" id="KW-1185">Reference proteome</keyword>
<dbReference type="Proteomes" id="UP000887565">
    <property type="component" value="Unplaced"/>
</dbReference>
<sequence>MRTGSVASVSRARPCLTKIATAGTSGSGIARTGPVGMLGPATGVVVVATSMIGAHLSKSVYCISIIDRKAIIYTLFCFIICCIMVVICIALSPETVRRCKCSHQKKVENMQSEVEHEALSWWASAKKLLKMYKSNSDCTVIFSSFFGAPAMQICPLDAPLIWMSTSGIAKLTATRHPLQRES</sequence>
<keyword evidence="1" id="KW-0472">Membrane</keyword>
<reference evidence="3" key="1">
    <citation type="submission" date="2022-11" db="UniProtKB">
        <authorList>
            <consortium name="WormBaseParasite"/>
        </authorList>
    </citation>
    <scope>IDENTIFICATION</scope>
</reference>
<accession>A0A915JW37</accession>
<evidence type="ECO:0000313" key="3">
    <source>
        <dbReference type="WBParaSite" id="nRc.2.0.1.t30293-RA"/>
    </source>
</evidence>
<dbReference type="AlphaFoldDB" id="A0A915JW37"/>
<keyword evidence="1" id="KW-1133">Transmembrane helix</keyword>
<evidence type="ECO:0000313" key="2">
    <source>
        <dbReference type="Proteomes" id="UP000887565"/>
    </source>
</evidence>
<dbReference type="WBParaSite" id="nRc.2.0.1.t30293-RA">
    <property type="protein sequence ID" value="nRc.2.0.1.t30293-RA"/>
    <property type="gene ID" value="nRc.2.0.1.g30293"/>
</dbReference>
<organism evidence="2 3">
    <name type="scientific">Romanomermis culicivorax</name>
    <name type="common">Nematode worm</name>
    <dbReference type="NCBI Taxonomy" id="13658"/>
    <lineage>
        <taxon>Eukaryota</taxon>
        <taxon>Metazoa</taxon>
        <taxon>Ecdysozoa</taxon>
        <taxon>Nematoda</taxon>
        <taxon>Enoplea</taxon>
        <taxon>Dorylaimia</taxon>
        <taxon>Mermithida</taxon>
        <taxon>Mermithoidea</taxon>
        <taxon>Mermithidae</taxon>
        <taxon>Romanomermis</taxon>
    </lineage>
</organism>
<name>A0A915JW37_ROMCU</name>
<feature type="transmembrane region" description="Helical" evidence="1">
    <location>
        <begin position="37"/>
        <end position="58"/>
    </location>
</feature>
<keyword evidence="1" id="KW-0812">Transmembrane</keyword>
<proteinExistence type="predicted"/>
<evidence type="ECO:0000256" key="1">
    <source>
        <dbReference type="SAM" id="Phobius"/>
    </source>
</evidence>
<protein>
    <submittedName>
        <fullName evidence="3">Uncharacterized protein</fullName>
    </submittedName>
</protein>